<accession>A0AC35TU81</accession>
<sequence length="697" mass="80298">MTPQNYDLFFEVLHGSDHYFLIMKEAQQVSEMKSMLEQLIKLESIEFTLMKRGITNLDEWSLLQDSTMLTEAGFDHMNANSQAPAVIAIRVTSEGDEINVTPVSIPPPLPESMQNIPVNKMKRKLDEELILDEEEVVEETAKVPIENDFFTEHFYNHPEEIKTENGGKTVKVSNKIAGLQGCKITQYLRNIDEKLNVFEEIPLEKFGHFSKVVENFRCVSGKKTPGPKEVGLLQIMGRYCDLYEVSQDKDYRICYLLHIANHIKRNRALILKNNDKLLKAQEEKVGNLDDVIEECRDQGFSRTKILIIVPYKKCALEIVDKLKDLYFGKLTSQVEKYKQFKETYGDDGTKFVMSANGASNSCRGDDYVYNMEGNTEDNFRIGITMAKKTMKLYTRFETSDIILASPLGLVQSLEDAKDECANSFLSSIDIAIFDEMDIIQMQNLENIWIILDNLNKLPDGVKTVDVTRIRNIFLEGHGGCLRQTMMFSRYDSAEIRSAFGKHCQNYAGYVTVMRKEKNVLGDIEVQVSQEMNRFKAVDTSDDQEKRFEYFTTNIFPKIEKGTCIFISSYYDYVKVKAHLVANHRSFADLCEYAEDKAINREKIHFQHDMKSICLITERFHYYKRFNIKGIKTLIFYQLPSNPHFVSQMINMSELETPLVTRIIFSPVDSIRLANIYGTAHAKELLNSPKNYHVLLSQ</sequence>
<protein>
    <submittedName>
        <fullName evidence="2">U3 small nucleolar RNA-associated protein 25 homolog</fullName>
    </submittedName>
</protein>
<evidence type="ECO:0000313" key="2">
    <source>
        <dbReference type="WBParaSite" id="RSKR_0000418900.1"/>
    </source>
</evidence>
<evidence type="ECO:0000313" key="1">
    <source>
        <dbReference type="Proteomes" id="UP000095286"/>
    </source>
</evidence>
<organism evidence="1 2">
    <name type="scientific">Rhabditophanes sp. KR3021</name>
    <dbReference type="NCBI Taxonomy" id="114890"/>
    <lineage>
        <taxon>Eukaryota</taxon>
        <taxon>Metazoa</taxon>
        <taxon>Ecdysozoa</taxon>
        <taxon>Nematoda</taxon>
        <taxon>Chromadorea</taxon>
        <taxon>Rhabditida</taxon>
        <taxon>Tylenchina</taxon>
        <taxon>Panagrolaimomorpha</taxon>
        <taxon>Strongyloidoidea</taxon>
        <taxon>Alloionematidae</taxon>
        <taxon>Rhabditophanes</taxon>
    </lineage>
</organism>
<proteinExistence type="predicted"/>
<name>A0AC35TU81_9BILA</name>
<reference evidence="2" key="1">
    <citation type="submission" date="2016-11" db="UniProtKB">
        <authorList>
            <consortium name="WormBaseParasite"/>
        </authorList>
    </citation>
    <scope>IDENTIFICATION</scope>
    <source>
        <strain evidence="2">KR3021</strain>
    </source>
</reference>
<dbReference type="WBParaSite" id="RSKR_0000418900.1">
    <property type="protein sequence ID" value="RSKR_0000418900.1"/>
    <property type="gene ID" value="RSKR_0000418900"/>
</dbReference>
<dbReference type="Proteomes" id="UP000095286">
    <property type="component" value="Unplaced"/>
</dbReference>